<accession>A0ABV1SM30</accession>
<dbReference type="Proteomes" id="UP001438953">
    <property type="component" value="Unassembled WGS sequence"/>
</dbReference>
<comment type="caution">
    <text evidence="2">The sequence shown here is derived from an EMBL/GenBank/DDBJ whole genome shotgun (WGS) entry which is preliminary data.</text>
</comment>
<proteinExistence type="predicted"/>
<feature type="coiled-coil region" evidence="1">
    <location>
        <begin position="82"/>
        <end position="109"/>
    </location>
</feature>
<evidence type="ECO:0000256" key="1">
    <source>
        <dbReference type="SAM" id="Coils"/>
    </source>
</evidence>
<evidence type="ECO:0000313" key="2">
    <source>
        <dbReference type="EMBL" id="MER5173966.1"/>
    </source>
</evidence>
<dbReference type="RefSeq" id="WP_350939256.1">
    <property type="nucleotide sequence ID" value="NZ_JAYWLC010000039.1"/>
</dbReference>
<gene>
    <name evidence="2" type="ORF">VSX56_19620</name>
</gene>
<organism evidence="2 3">
    <name type="scientific">Thioclava kandeliae</name>
    <dbReference type="NCBI Taxonomy" id="3070818"/>
    <lineage>
        <taxon>Bacteria</taxon>
        <taxon>Pseudomonadati</taxon>
        <taxon>Pseudomonadota</taxon>
        <taxon>Alphaproteobacteria</taxon>
        <taxon>Rhodobacterales</taxon>
        <taxon>Paracoccaceae</taxon>
        <taxon>Thioclava</taxon>
    </lineage>
</organism>
<evidence type="ECO:0000313" key="3">
    <source>
        <dbReference type="Proteomes" id="UP001438953"/>
    </source>
</evidence>
<keyword evidence="1" id="KW-0175">Coiled coil</keyword>
<dbReference type="EMBL" id="JAYWLC010000039">
    <property type="protein sequence ID" value="MER5173966.1"/>
    <property type="molecule type" value="Genomic_DNA"/>
</dbReference>
<reference evidence="2 3" key="1">
    <citation type="submission" date="2024-01" db="EMBL/GenBank/DDBJ databases">
        <authorList>
            <person name="Deng Y."/>
            <person name="Su J."/>
        </authorList>
    </citation>
    <scope>NUCLEOTIDE SEQUENCE [LARGE SCALE GENOMIC DNA]</scope>
    <source>
        <strain evidence="2 3">CPCC 100088</strain>
    </source>
</reference>
<protein>
    <submittedName>
        <fullName evidence="2">Uncharacterized protein</fullName>
    </submittedName>
</protein>
<name>A0ABV1SM30_9RHOB</name>
<keyword evidence="3" id="KW-1185">Reference proteome</keyword>
<reference evidence="2 3" key="2">
    <citation type="submission" date="2024-06" db="EMBL/GenBank/DDBJ databases">
        <title>Thioclava kandeliae sp. nov. from a rhizosphere soil sample of Kandelia candel in a mangrove.</title>
        <authorList>
            <person name="Mu T."/>
        </authorList>
    </citation>
    <scope>NUCLEOTIDE SEQUENCE [LARGE SCALE GENOMIC DNA]</scope>
    <source>
        <strain evidence="2 3">CPCC 100088</strain>
    </source>
</reference>
<sequence length="162" mass="18922">MKLDMSSRNSLLTIHYKHEQRLFKMAAKYFIIRNKRNRVLVQLSECQKEIEFQSFKSILCSSQAALEQHVDTVNFDSMHEQLSNLESLLKEVTLHLANIEAEVIEFEAETEGALVLKSKILEYLRFTPEYQEDSVDDLDQVINNCIRNRMKLSRRNKAANLA</sequence>